<dbReference type="PROSITE" id="PS00606">
    <property type="entry name" value="KS3_1"/>
    <property type="match status" value="1"/>
</dbReference>
<dbReference type="Gene3D" id="2.30.38.10">
    <property type="entry name" value="Luciferase, Domain 3"/>
    <property type="match status" value="1"/>
</dbReference>
<dbReference type="InterPro" id="IPR023213">
    <property type="entry name" value="CAT-like_dom_sf"/>
</dbReference>
<dbReference type="RefSeq" id="WP_192072034.1">
    <property type="nucleotide sequence ID" value="NZ_CP066294.2"/>
</dbReference>
<evidence type="ECO:0000259" key="7">
    <source>
        <dbReference type="PROSITE" id="PS52004"/>
    </source>
</evidence>
<evidence type="ECO:0000256" key="2">
    <source>
        <dbReference type="ARBA" id="ARBA00022450"/>
    </source>
</evidence>
<dbReference type="GO" id="GO:0005737">
    <property type="term" value="C:cytoplasm"/>
    <property type="evidence" value="ECO:0007669"/>
    <property type="project" value="TreeGrafter"/>
</dbReference>
<sequence length="2146" mass="243548">MDKKNNIKSYILEQVKNATLDPKIAANLLKEITSSDLSENTDIAVVGLEAKFSNANDKTAFWELLINHQQTIRVIPDGRYQDVNKVFPGSKKKDYFEAGYLEEIDKFDNVFFRLSPQEAKLMDPKQRLFLETAYKAMEDAGYTGERIRSSKTGVFVGVDHSGDSKYSYMSTIKEPDFLATVGNSASVLASRIAYIMDLKGPSMVVDTACSSSLVSIYTACTALHNHDCDLAIAGGINIFEMPLNDQMLMDIENKDTKFRVFDKYSTGTAWGEGAGAVVLKPLDKALQDHDQIYAVIKGGAINNDGASNGITAPDQQAQTNLILKAWERANINPSDVSYIETHGTGTMLGDPIEIKGITKAFRKYSKKNQFCGVGTIKPNIGHCVGASGIASFIKVVLAIKNKQIPATINFTTPNPYINFINSPVYIVDKNKSWDNKKIVAGISSFGFSGTNCHIILEGYPKDLVKAYPKDEISGDILALSANSEKSLKKLIQKYYQFLLKNEDISIYDFSYSNNIGRKHWKVKKAYWFINRNDLLRQLKNNLEEQSDKKSTHELVQVYETGKKIDWEEHYQGKNVRMISLPTYPFERHRYWYAEKMQDSINDRKVSLIGKEVENYTLLEEKLGQIWAETLGYSSLNVYEDFYNLGGDSILANKLVNQINGRLSYHLSVSDLFSHATISHLAKFLEGRDEVKSEQIERVEKQPFYKVSDAQLDIFLAQESQKFSTAYNLPLVLQLNGKVDISRLEFAINRVIERHESLRSNFYIVNDNVVQIVHDQKQLQLNIQNCERAEIPKLYHDFIRAFDLADDLLIRAKLYHLSDSESMLFLDSHHIVADGLSMAILQKEILSLYEGASLPKLSLQYKDYCYWLVGKTETEEYKDSESYWKEKIEEGRTAASLPFIGEKNADKPFGKVEFTLDKKDYQNIQKTCKKYKTTAFSYFVSALNLVLRKYSGENVFSIGTTLHGRTHVQLESMIGMFVNTLPIINTVDEQASCAELLTQVTETVKKAYEYQNYSYGKMKQLNEDLDGELFEVMIAFQEKNYSAISLREITVSTVTIGNEESKYPLTVYVFPFEDYYRVDVHYQTEKISDKEIEIFISNFKTALQKFALKAEALPSQFSLLTESQDLELSKLSRMISTPSPSTVLERFLYQVENHTNDVALVFENNRVTYQELDFLSNAVAQQLKDSGVEKEDTVALLLAPKAEVIISMFAILKVGAVFLPMDIEAPVKRNLSILEDASVKAVISDNQFELAGKFKGPILSPKNIKGQAYFERSKTLSKDCIYIIYTSGTTGKPKGVEIQNISLLNYVDAIVEEVGKTSLKTSILTSKYNFDLGYTSIFVPILTGGKLVIASKEVYTNSKHLSKLVKEESVTYLKMTPSLFSLLDPKDFSEVKSLQLILLGGEELKKKDYVDFCNLCPAVNIYNHYGPTETTIGCVIHKVSDSRNVAESDYSVIGRPIKNMLAFVLNKKGELLPKGLVGELFITGLGVAKGYLHSPELTVKKFHRNPKLSDYSIYATGDLVRWNKESELEFLGRKDTQIKHMGYRINLKEIDSIAEQLSNVKQSVSLYYHHSIISFINYVAFSDNDTRHVDKYLSTHLPVYSLPNQIIQVDAIPLTGNGKIDKEALLSLIPQQVESVETDIVSEKEKLVNEAWRKVFGIDTDFYGKNFFEVGGNSLKAIQLIGKLQEILPSASVQDLYRYPTIKDFTTHASMNNDKDNLRISSRLSGTARLSPIQQWMLDNFEETINHHNLSFTFESITPFDTGKVSKIIDQLIQCHKALKMKYVSKTNRQDSYCLIEDDQPNFIVLEEENPDSDPKITENFLKNLQSSLDIRSGRNVAIGIERSNSGDSMTMVINQMVVDHISWRIIIEEFVNLYIENDQGQSCLPKESNSYLDWIDYLTKLNVDDEIAYWRSVEEEEIQEIVKSPSVSRRVKNNRKIRFILDKESSQLLVDSQKINLHYSVQNIVLTAVITALNEFSGQNRFRITLGNNGRFVADQLLNISRTVGRFASLFPVILTANEKSNFLEKVLTTAKILDSIPNQGIGYGILKYFKKEFDEDIQPKISFNFMGDFDNVSGSGFDISTRSALYDIDQEAEWPYYLKFVVLKRNDQILVSIEYNSEIIDDSEVKKISLSIQRQLEDLKYISII</sequence>
<dbReference type="GO" id="GO:0006633">
    <property type="term" value="P:fatty acid biosynthetic process"/>
    <property type="evidence" value="ECO:0007669"/>
    <property type="project" value="InterPro"/>
</dbReference>
<evidence type="ECO:0000256" key="1">
    <source>
        <dbReference type="ARBA" id="ARBA00001957"/>
    </source>
</evidence>
<dbReference type="GO" id="GO:0031177">
    <property type="term" value="F:phosphopantetheine binding"/>
    <property type="evidence" value="ECO:0007669"/>
    <property type="project" value="InterPro"/>
</dbReference>
<dbReference type="InterPro" id="IPR018201">
    <property type="entry name" value="Ketoacyl_synth_AS"/>
</dbReference>
<keyword evidence="3" id="KW-0597">Phosphoprotein</keyword>
<dbReference type="SUPFAM" id="SSF53901">
    <property type="entry name" value="Thiolase-like"/>
    <property type="match status" value="1"/>
</dbReference>
<evidence type="ECO:0000256" key="4">
    <source>
        <dbReference type="ARBA" id="ARBA00022679"/>
    </source>
</evidence>
<feature type="domain" description="Carrier" evidence="6">
    <location>
        <begin position="613"/>
        <end position="688"/>
    </location>
</feature>
<reference evidence="9" key="1">
    <citation type="submission" date="2020-12" db="EMBL/GenBank/DDBJ databases">
        <authorList>
            <person name="Wen Z.T."/>
        </authorList>
    </citation>
    <scope>NUCLEOTIDE SEQUENCE [LARGE SCALE GENOMIC DNA]</scope>
    <source>
        <strain evidence="9">27-3</strain>
    </source>
</reference>
<dbReference type="Proteomes" id="UP000595884">
    <property type="component" value="Chromosome"/>
</dbReference>
<dbReference type="Gene3D" id="1.10.1200.10">
    <property type="entry name" value="ACP-like"/>
    <property type="match status" value="2"/>
</dbReference>
<dbReference type="PROSITE" id="PS50075">
    <property type="entry name" value="CARRIER"/>
    <property type="match status" value="2"/>
</dbReference>
<dbReference type="SUPFAM" id="SSF47336">
    <property type="entry name" value="ACP-like"/>
    <property type="match status" value="2"/>
</dbReference>
<dbReference type="Pfam" id="PF16197">
    <property type="entry name" value="KAsynt_C_assoc"/>
    <property type="match status" value="1"/>
</dbReference>
<name>A0AAX1K1T8_STRMG</name>
<feature type="domain" description="Ketosynthase family 3 (KS3)" evidence="7">
    <location>
        <begin position="40"/>
        <end position="458"/>
    </location>
</feature>
<organism evidence="8 9">
    <name type="scientific">Streptococcus mutans</name>
    <dbReference type="NCBI Taxonomy" id="1309"/>
    <lineage>
        <taxon>Bacteria</taxon>
        <taxon>Bacillati</taxon>
        <taxon>Bacillota</taxon>
        <taxon>Bacilli</taxon>
        <taxon>Lactobacillales</taxon>
        <taxon>Streptococcaceae</taxon>
        <taxon>Streptococcus</taxon>
    </lineage>
</organism>
<evidence type="ECO:0000256" key="5">
    <source>
        <dbReference type="ARBA" id="ARBA00023194"/>
    </source>
</evidence>
<dbReference type="InterPro" id="IPR045851">
    <property type="entry name" value="AMP-bd_C_sf"/>
</dbReference>
<dbReference type="InterPro" id="IPR020806">
    <property type="entry name" value="PKS_PP-bd"/>
</dbReference>
<dbReference type="InterPro" id="IPR000873">
    <property type="entry name" value="AMP-dep_synth/lig_dom"/>
</dbReference>
<dbReference type="InterPro" id="IPR006162">
    <property type="entry name" value="Ppantetheine_attach_site"/>
</dbReference>
<dbReference type="Pfam" id="PF00550">
    <property type="entry name" value="PP-binding"/>
    <property type="match status" value="2"/>
</dbReference>
<comment type="cofactor">
    <cofactor evidence="1">
        <name>pantetheine 4'-phosphate</name>
        <dbReference type="ChEBI" id="CHEBI:47942"/>
    </cofactor>
</comment>
<dbReference type="InterPro" id="IPR010071">
    <property type="entry name" value="AA_adenyl_dom"/>
</dbReference>
<dbReference type="InterPro" id="IPR016039">
    <property type="entry name" value="Thiolase-like"/>
</dbReference>
<keyword evidence="4" id="KW-0808">Transferase</keyword>
<dbReference type="Pfam" id="PF00501">
    <property type="entry name" value="AMP-binding"/>
    <property type="match status" value="1"/>
</dbReference>
<dbReference type="SMART" id="SM00825">
    <property type="entry name" value="PKS_KS"/>
    <property type="match status" value="1"/>
</dbReference>
<dbReference type="InterPro" id="IPR032821">
    <property type="entry name" value="PKS_assoc"/>
</dbReference>
<dbReference type="PROSITE" id="PS00012">
    <property type="entry name" value="PHOSPHOPANTETHEINE"/>
    <property type="match status" value="1"/>
</dbReference>
<dbReference type="InterPro" id="IPR014030">
    <property type="entry name" value="Ketoacyl_synth_N"/>
</dbReference>
<dbReference type="PANTHER" id="PTHR45527">
    <property type="entry name" value="NONRIBOSOMAL PEPTIDE SYNTHETASE"/>
    <property type="match status" value="1"/>
</dbReference>
<dbReference type="InterPro" id="IPR009081">
    <property type="entry name" value="PP-bd_ACP"/>
</dbReference>
<dbReference type="InterPro" id="IPR020845">
    <property type="entry name" value="AMP-binding_CS"/>
</dbReference>
<proteinExistence type="predicted"/>
<evidence type="ECO:0000259" key="6">
    <source>
        <dbReference type="PROSITE" id="PS50075"/>
    </source>
</evidence>
<dbReference type="PROSITE" id="PS52004">
    <property type="entry name" value="KS3_2"/>
    <property type="match status" value="1"/>
</dbReference>
<dbReference type="Gene3D" id="3.30.300.30">
    <property type="match status" value="1"/>
</dbReference>
<evidence type="ECO:0000313" key="9">
    <source>
        <dbReference type="Proteomes" id="UP000595884"/>
    </source>
</evidence>
<accession>A0AAX1K1T8</accession>
<dbReference type="GO" id="GO:0044550">
    <property type="term" value="P:secondary metabolite biosynthetic process"/>
    <property type="evidence" value="ECO:0007669"/>
    <property type="project" value="TreeGrafter"/>
</dbReference>
<dbReference type="GO" id="GO:0017000">
    <property type="term" value="P:antibiotic biosynthetic process"/>
    <property type="evidence" value="ECO:0007669"/>
    <property type="project" value="UniProtKB-KW"/>
</dbReference>
<dbReference type="EMBL" id="CP066294">
    <property type="protein sequence ID" value="QQL47083.1"/>
    <property type="molecule type" value="Genomic_DNA"/>
</dbReference>
<keyword evidence="2" id="KW-0596">Phosphopantetheine</keyword>
<dbReference type="Gene3D" id="3.30.559.10">
    <property type="entry name" value="Chloramphenicol acetyltransferase-like domain"/>
    <property type="match status" value="2"/>
</dbReference>
<dbReference type="Gene3D" id="3.30.559.30">
    <property type="entry name" value="Nonribosomal peptide synthetase, condensation domain"/>
    <property type="match status" value="2"/>
</dbReference>
<dbReference type="InterPro" id="IPR001242">
    <property type="entry name" value="Condensation_dom"/>
</dbReference>
<dbReference type="SUPFAM" id="SSF56801">
    <property type="entry name" value="Acetyl-CoA synthetase-like"/>
    <property type="match status" value="1"/>
</dbReference>
<dbReference type="Pfam" id="PF00668">
    <property type="entry name" value="Condensation"/>
    <property type="match status" value="2"/>
</dbReference>
<feature type="domain" description="Carrier" evidence="6">
    <location>
        <begin position="1630"/>
        <end position="1712"/>
    </location>
</feature>
<dbReference type="CDD" id="cd05930">
    <property type="entry name" value="A_NRPS"/>
    <property type="match status" value="1"/>
</dbReference>
<evidence type="ECO:0000313" key="8">
    <source>
        <dbReference type="EMBL" id="QQL47083.1"/>
    </source>
</evidence>
<keyword evidence="5" id="KW-0045">Antibiotic biosynthesis</keyword>
<dbReference type="Gene3D" id="3.40.47.10">
    <property type="match status" value="1"/>
</dbReference>
<dbReference type="SUPFAM" id="SSF52777">
    <property type="entry name" value="CoA-dependent acyltransferases"/>
    <property type="match status" value="4"/>
</dbReference>
<dbReference type="Pfam" id="PF02801">
    <property type="entry name" value="Ketoacyl-synt_C"/>
    <property type="match status" value="1"/>
</dbReference>
<dbReference type="InterPro" id="IPR020841">
    <property type="entry name" value="PKS_Beta-ketoAc_synthase_dom"/>
</dbReference>
<dbReference type="PANTHER" id="PTHR45527:SF1">
    <property type="entry name" value="FATTY ACID SYNTHASE"/>
    <property type="match status" value="1"/>
</dbReference>
<dbReference type="CDD" id="cd00833">
    <property type="entry name" value="PKS"/>
    <property type="match status" value="1"/>
</dbReference>
<protein>
    <submittedName>
        <fullName evidence="8">Amino acid adenylation domain-containing protein</fullName>
    </submittedName>
</protein>
<dbReference type="GO" id="GO:0043041">
    <property type="term" value="P:amino acid activation for nonribosomal peptide biosynthetic process"/>
    <property type="evidence" value="ECO:0007669"/>
    <property type="project" value="TreeGrafter"/>
</dbReference>
<dbReference type="Gene3D" id="1.10.1240.100">
    <property type="match status" value="1"/>
</dbReference>
<dbReference type="NCBIfam" id="TIGR01733">
    <property type="entry name" value="AA-adenyl-dom"/>
    <property type="match status" value="1"/>
</dbReference>
<dbReference type="InterPro" id="IPR014031">
    <property type="entry name" value="Ketoacyl_synth_C"/>
</dbReference>
<dbReference type="Gene3D" id="3.40.50.980">
    <property type="match status" value="2"/>
</dbReference>
<dbReference type="PROSITE" id="PS00455">
    <property type="entry name" value="AMP_BINDING"/>
    <property type="match status" value="1"/>
</dbReference>
<dbReference type="SMART" id="SM00823">
    <property type="entry name" value="PKS_PP"/>
    <property type="match status" value="2"/>
</dbReference>
<dbReference type="InterPro" id="IPR036736">
    <property type="entry name" value="ACP-like_sf"/>
</dbReference>
<dbReference type="Pfam" id="PF00109">
    <property type="entry name" value="ketoacyl-synt"/>
    <property type="match status" value="1"/>
</dbReference>
<gene>
    <name evidence="8" type="ORF">IGS65_008550</name>
</gene>
<evidence type="ECO:0000256" key="3">
    <source>
        <dbReference type="ARBA" id="ARBA00022553"/>
    </source>
</evidence>
<dbReference type="GO" id="GO:0004315">
    <property type="term" value="F:3-oxoacyl-[acyl-carrier-protein] synthase activity"/>
    <property type="evidence" value="ECO:0007669"/>
    <property type="project" value="InterPro"/>
</dbReference>